<dbReference type="HOGENOM" id="CLU_017584_5_1_11"/>
<keyword evidence="6" id="KW-1185">Reference proteome</keyword>
<evidence type="ECO:0000313" key="6">
    <source>
        <dbReference type="Proteomes" id="UP000003111"/>
    </source>
</evidence>
<dbReference type="eggNOG" id="COG1802">
    <property type="taxonomic scope" value="Bacteria"/>
</dbReference>
<accession>E2SG99</accession>
<dbReference type="PANTHER" id="PTHR43537:SF24">
    <property type="entry name" value="GLUCONATE OPERON TRANSCRIPTIONAL REPRESSOR"/>
    <property type="match status" value="1"/>
</dbReference>
<comment type="caution">
    <text evidence="5">The sequence shown here is derived from an EMBL/GenBank/DDBJ whole genome shotgun (WGS) entry which is preliminary data.</text>
</comment>
<evidence type="ECO:0000259" key="4">
    <source>
        <dbReference type="PROSITE" id="PS50949"/>
    </source>
</evidence>
<dbReference type="SMART" id="SM00895">
    <property type="entry name" value="FCD"/>
    <property type="match status" value="1"/>
</dbReference>
<dbReference type="InterPro" id="IPR036388">
    <property type="entry name" value="WH-like_DNA-bd_sf"/>
</dbReference>
<dbReference type="InterPro" id="IPR000524">
    <property type="entry name" value="Tscrpt_reg_HTH_GntR"/>
</dbReference>
<dbReference type="InterPro" id="IPR036390">
    <property type="entry name" value="WH_DNA-bd_sf"/>
</dbReference>
<organism evidence="5 6">
    <name type="scientific">Aeromicrobium marinum DSM 15272</name>
    <dbReference type="NCBI Taxonomy" id="585531"/>
    <lineage>
        <taxon>Bacteria</taxon>
        <taxon>Bacillati</taxon>
        <taxon>Actinomycetota</taxon>
        <taxon>Actinomycetes</taxon>
        <taxon>Propionibacteriales</taxon>
        <taxon>Nocardioidaceae</taxon>
        <taxon>Aeromicrobium</taxon>
    </lineage>
</organism>
<evidence type="ECO:0000256" key="2">
    <source>
        <dbReference type="ARBA" id="ARBA00023125"/>
    </source>
</evidence>
<dbReference type="Proteomes" id="UP000003111">
    <property type="component" value="Unassembled WGS sequence"/>
</dbReference>
<evidence type="ECO:0000256" key="3">
    <source>
        <dbReference type="ARBA" id="ARBA00023163"/>
    </source>
</evidence>
<dbReference type="EMBL" id="ACLF03000016">
    <property type="protein sequence ID" value="EFQ81856.1"/>
    <property type="molecule type" value="Genomic_DNA"/>
</dbReference>
<dbReference type="OrthoDB" id="3267569at2"/>
<dbReference type="Pfam" id="PF07729">
    <property type="entry name" value="FCD"/>
    <property type="match status" value="1"/>
</dbReference>
<dbReference type="RefSeq" id="WP_007078645.1">
    <property type="nucleotide sequence ID" value="NZ_CM001024.1"/>
</dbReference>
<dbReference type="AlphaFoldDB" id="E2SG99"/>
<name>E2SG99_9ACTN</name>
<dbReference type="Gene3D" id="1.20.120.530">
    <property type="entry name" value="GntR ligand-binding domain-like"/>
    <property type="match status" value="1"/>
</dbReference>
<dbReference type="SUPFAM" id="SSF48008">
    <property type="entry name" value="GntR ligand-binding domain-like"/>
    <property type="match status" value="1"/>
</dbReference>
<dbReference type="STRING" id="585531.HMPREF0063_13058"/>
<proteinExistence type="predicted"/>
<evidence type="ECO:0000313" key="5">
    <source>
        <dbReference type="EMBL" id="EFQ81856.1"/>
    </source>
</evidence>
<dbReference type="GO" id="GO:0003700">
    <property type="term" value="F:DNA-binding transcription factor activity"/>
    <property type="evidence" value="ECO:0007669"/>
    <property type="project" value="InterPro"/>
</dbReference>
<gene>
    <name evidence="5" type="ORF">HMPREF0063_13058</name>
</gene>
<dbReference type="PANTHER" id="PTHR43537">
    <property type="entry name" value="TRANSCRIPTIONAL REGULATOR, GNTR FAMILY"/>
    <property type="match status" value="1"/>
</dbReference>
<dbReference type="Pfam" id="PF00392">
    <property type="entry name" value="GntR"/>
    <property type="match status" value="1"/>
</dbReference>
<dbReference type="SUPFAM" id="SSF46785">
    <property type="entry name" value="Winged helix' DNA-binding domain"/>
    <property type="match status" value="1"/>
</dbReference>
<dbReference type="InterPro" id="IPR008920">
    <property type="entry name" value="TF_FadR/GntR_C"/>
</dbReference>
<feature type="domain" description="HTH gntR-type" evidence="4">
    <location>
        <begin position="6"/>
        <end position="73"/>
    </location>
</feature>
<evidence type="ECO:0000256" key="1">
    <source>
        <dbReference type="ARBA" id="ARBA00023015"/>
    </source>
</evidence>
<keyword evidence="2" id="KW-0238">DNA-binding</keyword>
<dbReference type="SMART" id="SM00345">
    <property type="entry name" value="HTH_GNTR"/>
    <property type="match status" value="1"/>
</dbReference>
<protein>
    <submittedName>
        <fullName evidence="5">FCD domain protein</fullName>
    </submittedName>
</protein>
<dbReference type="Gene3D" id="1.10.10.10">
    <property type="entry name" value="Winged helix-like DNA-binding domain superfamily/Winged helix DNA-binding domain"/>
    <property type="match status" value="1"/>
</dbReference>
<reference evidence="5" key="1">
    <citation type="submission" date="2010-08" db="EMBL/GenBank/DDBJ databases">
        <authorList>
            <person name="Muzny D."/>
            <person name="Qin X."/>
            <person name="Buhay C."/>
            <person name="Dugan-Rocha S."/>
            <person name="Ding Y."/>
            <person name="Chen G."/>
            <person name="Hawes A."/>
            <person name="Holder M."/>
            <person name="Jhangiani S."/>
            <person name="Johnson A."/>
            <person name="Khan Z."/>
            <person name="Li Z."/>
            <person name="Liu W."/>
            <person name="Liu X."/>
            <person name="Perez L."/>
            <person name="Shen H."/>
            <person name="Wang Q."/>
            <person name="Watt J."/>
            <person name="Xi L."/>
            <person name="Xin Y."/>
            <person name="Zhou J."/>
            <person name="Deng J."/>
            <person name="Jiang H."/>
            <person name="Liu Y."/>
            <person name="Qu J."/>
            <person name="Song X.-Z."/>
            <person name="Zhang L."/>
            <person name="Villasana D."/>
            <person name="Johnson A."/>
            <person name="Liu J."/>
            <person name="Liyanage D."/>
            <person name="Lorensuhewa L."/>
            <person name="Robinson T."/>
            <person name="Song A."/>
            <person name="Song B.-B."/>
            <person name="Dinh H."/>
            <person name="Thornton R."/>
            <person name="Coyle M."/>
            <person name="Francisco L."/>
            <person name="Jackson L."/>
            <person name="Javaid M."/>
            <person name="Korchina V."/>
            <person name="Kovar C."/>
            <person name="Mata R."/>
            <person name="Mathew T."/>
            <person name="Ngo R."/>
            <person name="Nguyen L."/>
            <person name="Nguyen N."/>
            <person name="Okwuonu G."/>
            <person name="Ongeri F."/>
            <person name="Pham C."/>
            <person name="Simmons D."/>
            <person name="Wilczek-Boney K."/>
            <person name="Hale W."/>
            <person name="Jakkamsetti A."/>
            <person name="Pham P."/>
            <person name="Ruth R."/>
            <person name="San Lucas F."/>
            <person name="Warren J."/>
            <person name="Zhang J."/>
            <person name="Zhao Z."/>
            <person name="Zhou C."/>
            <person name="Zhu D."/>
            <person name="Lee S."/>
            <person name="Bess C."/>
            <person name="Blankenburg K."/>
            <person name="Forbes L."/>
            <person name="Fu Q."/>
            <person name="Gubbala S."/>
            <person name="Hirani K."/>
            <person name="Jayaseelan J.C."/>
            <person name="Lara F."/>
            <person name="Munidasa M."/>
            <person name="Palculict T."/>
            <person name="Patil S."/>
            <person name="Pu L.-L."/>
            <person name="Saada N."/>
            <person name="Tang L."/>
            <person name="Weissenberger G."/>
            <person name="Zhu Y."/>
            <person name="Hemphill L."/>
            <person name="Shang Y."/>
            <person name="Youmans B."/>
            <person name="Ayvaz T."/>
            <person name="Ross M."/>
            <person name="Santibanez J."/>
            <person name="Aqrawi P."/>
            <person name="Gross S."/>
            <person name="Joshi V."/>
            <person name="Fowler G."/>
            <person name="Nazareth L."/>
            <person name="Reid J."/>
            <person name="Worley K."/>
            <person name="Petrosino J."/>
            <person name="Highlander S."/>
            <person name="Gibbs R."/>
        </authorList>
    </citation>
    <scope>NUCLEOTIDE SEQUENCE [LARGE SCALE GENOMIC DNA]</scope>
    <source>
        <strain evidence="5">DSM 15272</strain>
    </source>
</reference>
<dbReference type="InterPro" id="IPR011711">
    <property type="entry name" value="GntR_C"/>
</dbReference>
<dbReference type="GO" id="GO:0003677">
    <property type="term" value="F:DNA binding"/>
    <property type="evidence" value="ECO:0007669"/>
    <property type="project" value="UniProtKB-KW"/>
</dbReference>
<dbReference type="PROSITE" id="PS50949">
    <property type="entry name" value="HTH_GNTR"/>
    <property type="match status" value="1"/>
</dbReference>
<keyword evidence="3" id="KW-0804">Transcription</keyword>
<keyword evidence="1" id="KW-0805">Transcription regulation</keyword>
<sequence length="241" mass="26535">MSDERTTATDRVFLALREAVVSGELVAGSQHSIYRLAEDLGVSRTPVRDAVLRLADLGLVAIERNRGVRIRGVTVEDVRAVFELRVLLESPAAAFAARHADRAAIDDLDRLVGRLREAAHTPDEPEFTGVDRALHARIGAVLNNPRWQDQVHRLRDTIQARGVSTIGRTRRMPEIAEEHVPIVEAIRSRDPHEAARRMSEHLIGTAELLVQQVAGEPAGSSDSRWGDRVRALLAVTGPGDR</sequence>